<protein>
    <submittedName>
        <fullName evidence="2">AAA family ATPase</fullName>
    </submittedName>
</protein>
<dbReference type="InterPro" id="IPR050678">
    <property type="entry name" value="DNA_Partitioning_ATPase"/>
</dbReference>
<dbReference type="CDD" id="cd02042">
    <property type="entry name" value="ParAB_family"/>
    <property type="match status" value="1"/>
</dbReference>
<organism evidence="2 3">
    <name type="scientific">Thiorhodococcus mannitoliphagus</name>
    <dbReference type="NCBI Taxonomy" id="329406"/>
    <lineage>
        <taxon>Bacteria</taxon>
        <taxon>Pseudomonadati</taxon>
        <taxon>Pseudomonadota</taxon>
        <taxon>Gammaproteobacteria</taxon>
        <taxon>Chromatiales</taxon>
        <taxon>Chromatiaceae</taxon>
        <taxon>Thiorhodococcus</taxon>
    </lineage>
</organism>
<dbReference type="Proteomes" id="UP000471640">
    <property type="component" value="Unassembled WGS sequence"/>
</dbReference>
<dbReference type="InterPro" id="IPR025669">
    <property type="entry name" value="AAA_dom"/>
</dbReference>
<sequence>MRILATYNIKGGVGKTAAAVNLAYLAAKRGERTLLWDLDPQAAATYYFRVEPKVAGGGQGLLRGGKKGTTLDEVIKGTDFPGLDLVPADFSFRNFDLMLDDAKGSTKQLRKLLRPLEDDYDLVFLDCPPSISLVSESAFRAANALLVPVIPTTLSARTLEQLLEFLEGQARLDGLKVLPFFSMVDRRKRLHLESMAELPTRWPQFLKTSIPYASDVERMGVQRMPLPAYAPLSPAALAYQSLWAEVCENLPG</sequence>
<dbReference type="Pfam" id="PF13614">
    <property type="entry name" value="AAA_31"/>
    <property type="match status" value="1"/>
</dbReference>
<dbReference type="InterPro" id="IPR027417">
    <property type="entry name" value="P-loop_NTPase"/>
</dbReference>
<dbReference type="PANTHER" id="PTHR13696:SF52">
    <property type="entry name" value="PARA FAMILY PROTEIN CT_582"/>
    <property type="match status" value="1"/>
</dbReference>
<reference evidence="2 3" key="2">
    <citation type="submission" date="2020-02" db="EMBL/GenBank/DDBJ databases">
        <title>Genome sequences of Thiorhodococcus mannitoliphagus and Thiorhodococcus minor, purple sulfur photosynthetic bacteria in the gammaproteobacterial family, Chromatiaceae.</title>
        <authorList>
            <person name="Aviles F.A."/>
            <person name="Meyer T.E."/>
            <person name="Kyndt J.A."/>
        </authorList>
    </citation>
    <scope>NUCLEOTIDE SEQUENCE [LARGE SCALE GENOMIC DNA]</scope>
    <source>
        <strain evidence="2 3">DSM 18266</strain>
    </source>
</reference>
<dbReference type="AlphaFoldDB" id="A0A6P1DZB8"/>
<dbReference type="PANTHER" id="PTHR13696">
    <property type="entry name" value="P-LOOP CONTAINING NUCLEOSIDE TRIPHOSPHATE HYDROLASE"/>
    <property type="match status" value="1"/>
</dbReference>
<dbReference type="SUPFAM" id="SSF52540">
    <property type="entry name" value="P-loop containing nucleoside triphosphate hydrolases"/>
    <property type="match status" value="1"/>
</dbReference>
<proteinExistence type="predicted"/>
<dbReference type="RefSeq" id="WP_164655183.1">
    <property type="nucleotide sequence ID" value="NZ_JAAIJR010000082.1"/>
</dbReference>
<gene>
    <name evidence="2" type="ORF">G3480_17525</name>
</gene>
<feature type="domain" description="AAA" evidence="1">
    <location>
        <begin position="1"/>
        <end position="167"/>
    </location>
</feature>
<name>A0A6P1DZB8_9GAMM</name>
<evidence type="ECO:0000259" key="1">
    <source>
        <dbReference type="Pfam" id="PF13614"/>
    </source>
</evidence>
<dbReference type="Gene3D" id="3.40.50.300">
    <property type="entry name" value="P-loop containing nucleotide triphosphate hydrolases"/>
    <property type="match status" value="1"/>
</dbReference>
<evidence type="ECO:0000313" key="2">
    <source>
        <dbReference type="EMBL" id="NEX22086.1"/>
    </source>
</evidence>
<evidence type="ECO:0000313" key="3">
    <source>
        <dbReference type="Proteomes" id="UP000471640"/>
    </source>
</evidence>
<reference evidence="3" key="1">
    <citation type="journal article" date="2020" name="Microbiol. Resour. Announc.">
        <title>Draft Genome Sequences of Thiorhodococcus mannitoliphagus and Thiorhodococcus minor, Purple Sulfur Photosynthetic Bacteria in the Gammaproteobacterial Family Chromatiaceae.</title>
        <authorList>
            <person name="Aviles F.A."/>
            <person name="Meyer T.E."/>
            <person name="Kyndt J.A."/>
        </authorList>
    </citation>
    <scope>NUCLEOTIDE SEQUENCE [LARGE SCALE GENOMIC DNA]</scope>
    <source>
        <strain evidence="3">DSM 18266</strain>
    </source>
</reference>
<accession>A0A6P1DZB8</accession>
<comment type="caution">
    <text evidence="2">The sequence shown here is derived from an EMBL/GenBank/DDBJ whole genome shotgun (WGS) entry which is preliminary data.</text>
</comment>
<dbReference type="EMBL" id="JAAIJR010000082">
    <property type="protein sequence ID" value="NEX22086.1"/>
    <property type="molecule type" value="Genomic_DNA"/>
</dbReference>
<keyword evidence="3" id="KW-1185">Reference proteome</keyword>